<comment type="caution">
    <text evidence="2">The sequence shown here is derived from an EMBL/GenBank/DDBJ whole genome shotgun (WGS) entry which is preliminary data.</text>
</comment>
<dbReference type="PANTHER" id="PTHR16469:SF27">
    <property type="entry name" value="UBIQUITIN-ASSOCIATED AND SH3 DOMAIN-CONTAINING BA-RELATED"/>
    <property type="match status" value="1"/>
</dbReference>
<gene>
    <name evidence="2" type="ORF">IV203_025905</name>
</gene>
<accession>A0A9K3LGZ5</accession>
<evidence type="ECO:0000313" key="3">
    <source>
        <dbReference type="Proteomes" id="UP000693970"/>
    </source>
</evidence>
<dbReference type="EMBL" id="JAGRRH010000012">
    <property type="protein sequence ID" value="KAG7362239.1"/>
    <property type="molecule type" value="Genomic_DNA"/>
</dbReference>
<dbReference type="InterPro" id="IPR013078">
    <property type="entry name" value="His_Pase_superF_clade-1"/>
</dbReference>
<dbReference type="AlphaFoldDB" id="A0A9K3LGZ5"/>
<reference evidence="2" key="1">
    <citation type="journal article" date="2021" name="Sci. Rep.">
        <title>Diploid genomic architecture of Nitzschia inconspicua, an elite biomass production diatom.</title>
        <authorList>
            <person name="Oliver A."/>
            <person name="Podell S."/>
            <person name="Pinowska A."/>
            <person name="Traller J.C."/>
            <person name="Smith S.R."/>
            <person name="McClure R."/>
            <person name="Beliaev A."/>
            <person name="Bohutskyi P."/>
            <person name="Hill E.A."/>
            <person name="Rabines A."/>
            <person name="Zheng H."/>
            <person name="Allen L.Z."/>
            <person name="Kuo A."/>
            <person name="Grigoriev I.V."/>
            <person name="Allen A.E."/>
            <person name="Hazlebeck D."/>
            <person name="Allen E.E."/>
        </authorList>
    </citation>
    <scope>NUCLEOTIDE SEQUENCE</scope>
    <source>
        <strain evidence="2">Hildebrandi</strain>
    </source>
</reference>
<name>A0A9K3LGZ5_9STRA</name>
<protein>
    <submittedName>
        <fullName evidence="2">Histidine phosphatase superfamily protein</fullName>
    </submittedName>
</protein>
<feature type="region of interest" description="Disordered" evidence="1">
    <location>
        <begin position="179"/>
        <end position="198"/>
    </location>
</feature>
<sequence>MTKQYVYLVRYGLTDPPLIETVGNYDSDIHEPIGVEHAQAIANFLLDQQQQQVGYDGTNNNNNAVVVYSDPFLRCTHTANIIATTLGCPHRIEEGVTEWMVPSLLVDKDGTMTKPRTVQELRQMFPSIMDSYVSVNPVHEKNGDNDDDHPSPGAPQFEESEQALFQRVACTLERLFDHHHNSRQQQQQQQQQQSTDESLVIVSHAPCLQGMALALEGKSDPAESSFGPWSLGGITCFSRDMERNGSSSYTYGTWKCEFYSRTDHMPGEYKDGIKGAWSLPSFVRKQ</sequence>
<evidence type="ECO:0000313" key="2">
    <source>
        <dbReference type="EMBL" id="KAG7362239.1"/>
    </source>
</evidence>
<keyword evidence="3" id="KW-1185">Reference proteome</keyword>
<evidence type="ECO:0000256" key="1">
    <source>
        <dbReference type="SAM" id="MobiDB-lite"/>
    </source>
</evidence>
<organism evidence="2 3">
    <name type="scientific">Nitzschia inconspicua</name>
    <dbReference type="NCBI Taxonomy" id="303405"/>
    <lineage>
        <taxon>Eukaryota</taxon>
        <taxon>Sar</taxon>
        <taxon>Stramenopiles</taxon>
        <taxon>Ochrophyta</taxon>
        <taxon>Bacillariophyta</taxon>
        <taxon>Bacillariophyceae</taxon>
        <taxon>Bacillariophycidae</taxon>
        <taxon>Bacillariales</taxon>
        <taxon>Bacillariaceae</taxon>
        <taxon>Nitzschia</taxon>
    </lineage>
</organism>
<dbReference type="Pfam" id="PF00300">
    <property type="entry name" value="His_Phos_1"/>
    <property type="match status" value="1"/>
</dbReference>
<dbReference type="Proteomes" id="UP000693970">
    <property type="component" value="Unassembled WGS sequence"/>
</dbReference>
<dbReference type="PANTHER" id="PTHR16469">
    <property type="entry name" value="UBIQUITIN-ASSOCIATED AND SH3 DOMAIN-CONTAINING BA-RELATED"/>
    <property type="match status" value="1"/>
</dbReference>
<dbReference type="InterPro" id="IPR051710">
    <property type="entry name" value="Phosphatase_SH3-domain"/>
</dbReference>
<reference evidence="2" key="2">
    <citation type="submission" date="2021-04" db="EMBL/GenBank/DDBJ databases">
        <authorList>
            <person name="Podell S."/>
        </authorList>
    </citation>
    <scope>NUCLEOTIDE SEQUENCE</scope>
    <source>
        <strain evidence="2">Hildebrandi</strain>
    </source>
</reference>
<feature type="region of interest" description="Disordered" evidence="1">
    <location>
        <begin position="136"/>
        <end position="160"/>
    </location>
</feature>
<feature type="compositionally biased region" description="Basic and acidic residues" evidence="1">
    <location>
        <begin position="138"/>
        <end position="150"/>
    </location>
</feature>
<dbReference type="OrthoDB" id="414418at2759"/>
<proteinExistence type="predicted"/>
<feature type="compositionally biased region" description="Low complexity" evidence="1">
    <location>
        <begin position="184"/>
        <end position="193"/>
    </location>
</feature>